<sequence>MRRHHEGRGEGRGDRRGRGAARSATALAVVLALAAALAGCGSDSAEESADEEVALRLVAPEYGDSAKTSSKGYWKRVVASFEKGHPGTTVDVEVHPWRTVDKVLARQVAAGDAPDLAISGTYASYAADGRLYRADDLLSIGTQADFLPPLARAGEMQRVQYGMPFAASTRLLFYNRDLFEEAGLTPPKTWDGVRGAAEALKKRDVPYPYALPLGPEEAQAETLNWLLSGGSGYTDDLGSYTLDSPENVETVGWLKKELVGEGLTGPTPPGELDRADAYAAFAKGRVGMVNGHPSLMRAAERSGVRYGVAPVPGRTEDAGATLGVTDWMIGFRQAGHPEEAGAFLDHVYSEKNVLAFTRAHDLLPVTHTASDTLTAAPGNTTLRRFLAELPEARLYPSEKTSWPELSTRIKSGLADAVAPGGSPKAVLSRLQRHAAAYENPQAGNG</sequence>
<gene>
    <name evidence="2" type="ORF">C0Q91_13000</name>
    <name evidence="1" type="ORF">C0Q92_13055</name>
</gene>
<evidence type="ECO:0000313" key="1">
    <source>
        <dbReference type="EMBL" id="RZE23711.1"/>
    </source>
</evidence>
<evidence type="ECO:0000313" key="2">
    <source>
        <dbReference type="EMBL" id="RZE40715.1"/>
    </source>
</evidence>
<dbReference type="Proteomes" id="UP000292693">
    <property type="component" value="Unassembled WGS sequence"/>
</dbReference>
<dbReference type="EMBL" id="PKLK01000014">
    <property type="protein sequence ID" value="RZE40715.1"/>
    <property type="molecule type" value="Genomic_DNA"/>
</dbReference>
<dbReference type="RefSeq" id="WP_030308190.1">
    <property type="nucleotide sequence ID" value="NZ_CP079112.1"/>
</dbReference>
<dbReference type="PANTHER" id="PTHR43649:SF30">
    <property type="entry name" value="ABC TRANSPORTER SUBSTRATE-BINDING PROTEIN"/>
    <property type="match status" value="1"/>
</dbReference>
<dbReference type="SUPFAM" id="SSF53850">
    <property type="entry name" value="Periplasmic binding protein-like II"/>
    <property type="match status" value="1"/>
</dbReference>
<name>A0A8G2E0H2_9ACTN</name>
<protein>
    <submittedName>
        <fullName evidence="1">ABC transporter substrate-binding protein</fullName>
    </submittedName>
</protein>
<dbReference type="Proteomes" id="UP000292095">
    <property type="component" value="Unassembled WGS sequence"/>
</dbReference>
<dbReference type="InterPro" id="IPR050490">
    <property type="entry name" value="Bact_solute-bd_prot1"/>
</dbReference>
<accession>A0A8G2E0H2</accession>
<organism evidence="1 4">
    <name type="scientific">Streptomyces albidoflavus</name>
    <dbReference type="NCBI Taxonomy" id="1886"/>
    <lineage>
        <taxon>Bacteria</taxon>
        <taxon>Bacillati</taxon>
        <taxon>Actinomycetota</taxon>
        <taxon>Actinomycetes</taxon>
        <taxon>Kitasatosporales</taxon>
        <taxon>Streptomycetaceae</taxon>
        <taxon>Streptomyces</taxon>
        <taxon>Streptomyces albidoflavus group</taxon>
    </lineage>
</organism>
<dbReference type="Pfam" id="PF01547">
    <property type="entry name" value="SBP_bac_1"/>
    <property type="match status" value="1"/>
</dbReference>
<dbReference type="PANTHER" id="PTHR43649">
    <property type="entry name" value="ARABINOSE-BINDING PROTEIN-RELATED"/>
    <property type="match status" value="1"/>
</dbReference>
<evidence type="ECO:0000313" key="3">
    <source>
        <dbReference type="Proteomes" id="UP000292095"/>
    </source>
</evidence>
<dbReference type="EMBL" id="PKLL01000014">
    <property type="protein sequence ID" value="RZE23711.1"/>
    <property type="molecule type" value="Genomic_DNA"/>
</dbReference>
<dbReference type="AlphaFoldDB" id="A0A8G2E0H2"/>
<evidence type="ECO:0000313" key="4">
    <source>
        <dbReference type="Proteomes" id="UP000292693"/>
    </source>
</evidence>
<comment type="caution">
    <text evidence="1">The sequence shown here is derived from an EMBL/GenBank/DDBJ whole genome shotgun (WGS) entry which is preliminary data.</text>
</comment>
<proteinExistence type="predicted"/>
<reference evidence="3 4" key="1">
    <citation type="submission" date="2017-12" db="EMBL/GenBank/DDBJ databases">
        <title>Population genomics insights into the ecological differentiation and adaptive evolution in streptomycetes.</title>
        <authorList>
            <person name="Li Y."/>
            <person name="Huang Y."/>
        </authorList>
    </citation>
    <scope>NUCLEOTIDE SEQUENCE [LARGE SCALE GENOMIC DNA]</scope>
    <source>
        <strain evidence="2 3">FXJ.2339</strain>
        <strain evidence="1 4">NBRC 100770</strain>
    </source>
</reference>
<dbReference type="Gene3D" id="3.40.190.10">
    <property type="entry name" value="Periplasmic binding protein-like II"/>
    <property type="match status" value="1"/>
</dbReference>
<dbReference type="InterPro" id="IPR006059">
    <property type="entry name" value="SBP"/>
</dbReference>